<evidence type="ECO:0008006" key="3">
    <source>
        <dbReference type="Google" id="ProtNLM"/>
    </source>
</evidence>
<gene>
    <name evidence="1" type="ORF">LIER_28092</name>
</gene>
<organism evidence="1 2">
    <name type="scientific">Lithospermum erythrorhizon</name>
    <name type="common">Purple gromwell</name>
    <name type="synonym">Lithospermum officinale var. erythrorhizon</name>
    <dbReference type="NCBI Taxonomy" id="34254"/>
    <lineage>
        <taxon>Eukaryota</taxon>
        <taxon>Viridiplantae</taxon>
        <taxon>Streptophyta</taxon>
        <taxon>Embryophyta</taxon>
        <taxon>Tracheophyta</taxon>
        <taxon>Spermatophyta</taxon>
        <taxon>Magnoliopsida</taxon>
        <taxon>eudicotyledons</taxon>
        <taxon>Gunneridae</taxon>
        <taxon>Pentapetalae</taxon>
        <taxon>asterids</taxon>
        <taxon>lamiids</taxon>
        <taxon>Boraginales</taxon>
        <taxon>Boraginaceae</taxon>
        <taxon>Boraginoideae</taxon>
        <taxon>Lithospermeae</taxon>
        <taxon>Lithospermum</taxon>
    </lineage>
</organism>
<dbReference type="Gene3D" id="3.20.20.100">
    <property type="entry name" value="NADP-dependent oxidoreductase domain"/>
    <property type="match status" value="1"/>
</dbReference>
<comment type="caution">
    <text evidence="1">The sequence shown here is derived from an EMBL/GenBank/DDBJ whole genome shotgun (WGS) entry which is preliminary data.</text>
</comment>
<evidence type="ECO:0000313" key="1">
    <source>
        <dbReference type="EMBL" id="GAA0174768.1"/>
    </source>
</evidence>
<dbReference type="Proteomes" id="UP001454036">
    <property type="component" value="Unassembled WGS sequence"/>
</dbReference>
<accession>A0AAV3RIF1</accession>
<dbReference type="PANTHER" id="PTHR11732">
    <property type="entry name" value="ALDO/KETO REDUCTASE"/>
    <property type="match status" value="1"/>
</dbReference>
<keyword evidence="2" id="KW-1185">Reference proteome</keyword>
<dbReference type="InterPro" id="IPR036812">
    <property type="entry name" value="NAD(P)_OxRdtase_dom_sf"/>
</dbReference>
<sequence length="88" mass="9758">MHVAWQQKKLVEFCKEKGIHVTAWAPLGANGSLYASAVMQSPVLNSIATAKQKSVAQVALRGSSFVEMFINPDGGQYKTLEEFWDEEQ</sequence>
<name>A0AAV3RIF1_LITER</name>
<protein>
    <recommendedName>
        <fullName evidence="3">NADP-dependent oxidoreductase domain-containing protein</fullName>
    </recommendedName>
</protein>
<proteinExistence type="predicted"/>
<dbReference type="SUPFAM" id="SSF51430">
    <property type="entry name" value="NAD(P)-linked oxidoreductase"/>
    <property type="match status" value="1"/>
</dbReference>
<dbReference type="AlphaFoldDB" id="A0AAV3RIF1"/>
<dbReference type="GO" id="GO:0016491">
    <property type="term" value="F:oxidoreductase activity"/>
    <property type="evidence" value="ECO:0007669"/>
    <property type="project" value="InterPro"/>
</dbReference>
<dbReference type="EMBL" id="BAABME010009221">
    <property type="protein sequence ID" value="GAA0174768.1"/>
    <property type="molecule type" value="Genomic_DNA"/>
</dbReference>
<dbReference type="InterPro" id="IPR020471">
    <property type="entry name" value="AKR"/>
</dbReference>
<reference evidence="1 2" key="1">
    <citation type="submission" date="2024-01" db="EMBL/GenBank/DDBJ databases">
        <title>The complete chloroplast genome sequence of Lithospermum erythrorhizon: insights into the phylogenetic relationship among Boraginaceae species and the maternal lineages of purple gromwells.</title>
        <authorList>
            <person name="Okada T."/>
            <person name="Watanabe K."/>
        </authorList>
    </citation>
    <scope>NUCLEOTIDE SEQUENCE [LARGE SCALE GENOMIC DNA]</scope>
</reference>
<evidence type="ECO:0000313" key="2">
    <source>
        <dbReference type="Proteomes" id="UP001454036"/>
    </source>
</evidence>